<evidence type="ECO:0000256" key="5">
    <source>
        <dbReference type="PROSITE-ProRule" id="PRU01240"/>
    </source>
</evidence>
<evidence type="ECO:0000256" key="1">
    <source>
        <dbReference type="ARBA" id="ARBA00011073"/>
    </source>
</evidence>
<gene>
    <name evidence="8" type="ORF">G7Y89_g15257</name>
</gene>
<evidence type="ECO:0000256" key="4">
    <source>
        <dbReference type="ARBA" id="ARBA00022825"/>
    </source>
</evidence>
<proteinExistence type="inferred from homology"/>
<organism evidence="8 9">
    <name type="scientific">Cudoniella acicularis</name>
    <dbReference type="NCBI Taxonomy" id="354080"/>
    <lineage>
        <taxon>Eukaryota</taxon>
        <taxon>Fungi</taxon>
        <taxon>Dikarya</taxon>
        <taxon>Ascomycota</taxon>
        <taxon>Pezizomycotina</taxon>
        <taxon>Leotiomycetes</taxon>
        <taxon>Helotiales</taxon>
        <taxon>Tricladiaceae</taxon>
        <taxon>Cudoniella</taxon>
    </lineage>
</organism>
<comment type="caution">
    <text evidence="8">The sequence shown here is derived from an EMBL/GenBank/DDBJ whole genome shotgun (WGS) entry which is preliminary data.</text>
</comment>
<dbReference type="OrthoDB" id="206201at2759"/>
<comment type="similarity">
    <text evidence="1 5">Belongs to the peptidase S8 family.</text>
</comment>
<dbReference type="InterPro" id="IPR050131">
    <property type="entry name" value="Peptidase_S8_subtilisin-like"/>
</dbReference>
<dbReference type="InterPro" id="IPR022398">
    <property type="entry name" value="Peptidase_S8_His-AS"/>
</dbReference>
<dbReference type="SUPFAM" id="SSF52743">
    <property type="entry name" value="Subtilisin-like"/>
    <property type="match status" value="1"/>
</dbReference>
<dbReference type="SUPFAM" id="SSF54897">
    <property type="entry name" value="Protease propeptides/inhibitors"/>
    <property type="match status" value="1"/>
</dbReference>
<keyword evidence="6" id="KW-0732">Signal</keyword>
<dbReference type="InterPro" id="IPR036852">
    <property type="entry name" value="Peptidase_S8/S53_dom_sf"/>
</dbReference>
<accession>A0A8H4QRG2</accession>
<keyword evidence="4" id="KW-0720">Serine protease</keyword>
<dbReference type="InterPro" id="IPR023827">
    <property type="entry name" value="Peptidase_S8_Asp-AS"/>
</dbReference>
<keyword evidence="9" id="KW-1185">Reference proteome</keyword>
<sequence length="298" mass="30764">MLFSVQFVLSFFCVLFTFVQATPTQFHGAPVSGIGVPVSNAEAANIISNRYIVVYHQNATDDAVQAHQASIMSALQKRSLAARSASGNLLSSTMDTFAMNGYRGMSLEAEDAMILQIANTDEVAYVEADTMVSHQSLVQQTNGETLGLQRISHADEGGDSYVFDSSAGSGVTAFVVDTGIRTTHTEFGGRAVFGANFVNSNNTDENGHGSHVSGTIGGTTYGVAKNIKLVAVKVLDASGSGTNSAVISGLNFVAGNVTANNLAGKAVVNISIGGSFSSALNSAITALVNAGVVYGYPG</sequence>
<evidence type="ECO:0000313" key="8">
    <source>
        <dbReference type="EMBL" id="KAF4615859.1"/>
    </source>
</evidence>
<dbReference type="GO" id="GO:0006508">
    <property type="term" value="P:proteolysis"/>
    <property type="evidence" value="ECO:0007669"/>
    <property type="project" value="UniProtKB-KW"/>
</dbReference>
<feature type="signal peptide" evidence="6">
    <location>
        <begin position="1"/>
        <end position="21"/>
    </location>
</feature>
<dbReference type="InterPro" id="IPR000209">
    <property type="entry name" value="Peptidase_S8/S53_dom"/>
</dbReference>
<dbReference type="PRINTS" id="PR00723">
    <property type="entry name" value="SUBTILISIN"/>
</dbReference>
<dbReference type="PROSITE" id="PS51892">
    <property type="entry name" value="SUBTILASE"/>
    <property type="match status" value="1"/>
</dbReference>
<evidence type="ECO:0000256" key="6">
    <source>
        <dbReference type="SAM" id="SignalP"/>
    </source>
</evidence>
<dbReference type="AlphaFoldDB" id="A0A8H4QRG2"/>
<feature type="domain" description="Peptidase S8/S53" evidence="7">
    <location>
        <begin position="168"/>
        <end position="283"/>
    </location>
</feature>
<dbReference type="PROSITE" id="PS00137">
    <property type="entry name" value="SUBTILASE_HIS"/>
    <property type="match status" value="1"/>
</dbReference>
<keyword evidence="3" id="KW-0378">Hydrolase</keyword>
<feature type="chain" id="PRO_5034801087" description="Peptidase S8/S53 domain-containing protein" evidence="6">
    <location>
        <begin position="22"/>
        <end position="298"/>
    </location>
</feature>
<comment type="caution">
    <text evidence="5">Lacks conserved residue(s) required for the propagation of feature annotation.</text>
</comment>
<dbReference type="PANTHER" id="PTHR43806:SF11">
    <property type="entry name" value="CEREVISIN-RELATED"/>
    <property type="match status" value="1"/>
</dbReference>
<evidence type="ECO:0000313" key="9">
    <source>
        <dbReference type="Proteomes" id="UP000566819"/>
    </source>
</evidence>
<name>A0A8H4QRG2_9HELO</name>
<protein>
    <recommendedName>
        <fullName evidence="7">Peptidase S8/S53 domain-containing protein</fullName>
    </recommendedName>
</protein>
<dbReference type="Gene3D" id="3.30.70.80">
    <property type="entry name" value="Peptidase S8 propeptide/proteinase inhibitor I9"/>
    <property type="match status" value="1"/>
</dbReference>
<evidence type="ECO:0000256" key="2">
    <source>
        <dbReference type="ARBA" id="ARBA00022670"/>
    </source>
</evidence>
<evidence type="ECO:0000259" key="7">
    <source>
        <dbReference type="Pfam" id="PF00082"/>
    </source>
</evidence>
<dbReference type="GO" id="GO:0004252">
    <property type="term" value="F:serine-type endopeptidase activity"/>
    <property type="evidence" value="ECO:0007669"/>
    <property type="project" value="InterPro"/>
</dbReference>
<dbReference type="Gene3D" id="3.40.50.200">
    <property type="entry name" value="Peptidase S8/S53 domain"/>
    <property type="match status" value="1"/>
</dbReference>
<dbReference type="InterPro" id="IPR015500">
    <property type="entry name" value="Peptidase_S8_subtilisin-rel"/>
</dbReference>
<dbReference type="PROSITE" id="PS00136">
    <property type="entry name" value="SUBTILASE_ASP"/>
    <property type="match status" value="1"/>
</dbReference>
<dbReference type="InterPro" id="IPR037045">
    <property type="entry name" value="S8pro/Inhibitor_I9_sf"/>
</dbReference>
<dbReference type="Proteomes" id="UP000566819">
    <property type="component" value="Unassembled WGS sequence"/>
</dbReference>
<dbReference type="EMBL" id="JAAMPI010002290">
    <property type="protein sequence ID" value="KAF4615859.1"/>
    <property type="molecule type" value="Genomic_DNA"/>
</dbReference>
<keyword evidence="2" id="KW-0645">Protease</keyword>
<dbReference type="Pfam" id="PF00082">
    <property type="entry name" value="Peptidase_S8"/>
    <property type="match status" value="1"/>
</dbReference>
<dbReference type="PANTHER" id="PTHR43806">
    <property type="entry name" value="PEPTIDASE S8"/>
    <property type="match status" value="1"/>
</dbReference>
<evidence type="ECO:0000256" key="3">
    <source>
        <dbReference type="ARBA" id="ARBA00022801"/>
    </source>
</evidence>
<reference evidence="8 9" key="1">
    <citation type="submission" date="2020-03" db="EMBL/GenBank/DDBJ databases">
        <title>Draft Genome Sequence of Cudoniella acicularis.</title>
        <authorList>
            <person name="Buettner E."/>
            <person name="Kellner H."/>
        </authorList>
    </citation>
    <scope>NUCLEOTIDE SEQUENCE [LARGE SCALE GENOMIC DNA]</scope>
    <source>
        <strain evidence="8 9">DSM 108380</strain>
    </source>
</reference>